<feature type="transmembrane region" description="Helical" evidence="1">
    <location>
        <begin position="199"/>
        <end position="219"/>
    </location>
</feature>
<sequence length="570" mass="64501">MNAPSFSYRMFHQCRAEWRHQYGMVLLWLSVLLMRQWHRAHEARAMFSKLSIAGLDLWLEVGTMLMAAAVAWRSVSADMPANTDTFSLTRPVGQSALWCGKLLFLMSAVIVPTALVVSASWQRFGLGTGQWDALTCAVMLSGGLVCGMAGTLTALASTSRQVFALGVVAVLGVGVELVIPGSVQEAAGITLEQHHVEQCGSFIAAFCVLAGLLVAWWLVTVPRRRWMAACCMTGTLVAAPLIARAWRTDWITPPALKYANAAKLSLKMGKADPADKTPGRGLWPTLRIAGLGKDEVASIAEFAPVDDQATWPPEGSYSDLKVNDNGYDAWLHQDHARVLFKHYPATTLWRQQIGNNEMYNGRKTLVEVMQALRLKREEAITRRWRLRLVVHEMKRVATVPFRQFWTQENEFLIRPGLRLECNAYAWLRDAWEMHGRAHRVSSSILTEEPTRPVHVRGRDLSDDFCLVLEDLDLKENRVLSLGLVQRERQWSSYRDRSQQWQTDENQGFEIRMWTPREQEVILKRTRDEWIDAQKASVWHAEERGVVEFELTAAQMAEVLPEPVKKGEKKP</sequence>
<feature type="transmembrane region" description="Helical" evidence="1">
    <location>
        <begin position="57"/>
        <end position="75"/>
    </location>
</feature>
<keyword evidence="1" id="KW-0812">Transmembrane</keyword>
<name>A0ABW0KSF5_9BACT</name>
<feature type="transmembrane region" description="Helical" evidence="1">
    <location>
        <begin position="20"/>
        <end position="37"/>
    </location>
</feature>
<keyword evidence="1" id="KW-1133">Transmembrane helix</keyword>
<evidence type="ECO:0000313" key="3">
    <source>
        <dbReference type="Proteomes" id="UP001596052"/>
    </source>
</evidence>
<evidence type="ECO:0008006" key="4">
    <source>
        <dbReference type="Google" id="ProtNLM"/>
    </source>
</evidence>
<evidence type="ECO:0000256" key="1">
    <source>
        <dbReference type="SAM" id="Phobius"/>
    </source>
</evidence>
<organism evidence="2 3">
    <name type="scientific">Prosthecobacter fluviatilis</name>
    <dbReference type="NCBI Taxonomy" id="445931"/>
    <lineage>
        <taxon>Bacteria</taxon>
        <taxon>Pseudomonadati</taxon>
        <taxon>Verrucomicrobiota</taxon>
        <taxon>Verrucomicrobiia</taxon>
        <taxon>Verrucomicrobiales</taxon>
        <taxon>Verrucomicrobiaceae</taxon>
        <taxon>Prosthecobacter</taxon>
    </lineage>
</organism>
<feature type="transmembrane region" description="Helical" evidence="1">
    <location>
        <begin position="225"/>
        <end position="243"/>
    </location>
</feature>
<dbReference type="EMBL" id="JBHSMQ010000005">
    <property type="protein sequence ID" value="MFC5456304.1"/>
    <property type="molecule type" value="Genomic_DNA"/>
</dbReference>
<proteinExistence type="predicted"/>
<feature type="transmembrane region" description="Helical" evidence="1">
    <location>
        <begin position="162"/>
        <end position="179"/>
    </location>
</feature>
<feature type="transmembrane region" description="Helical" evidence="1">
    <location>
        <begin position="95"/>
        <end position="121"/>
    </location>
</feature>
<feature type="transmembrane region" description="Helical" evidence="1">
    <location>
        <begin position="133"/>
        <end position="156"/>
    </location>
</feature>
<accession>A0ABW0KSF5</accession>
<dbReference type="RefSeq" id="WP_377168412.1">
    <property type="nucleotide sequence ID" value="NZ_JBHSMQ010000005.1"/>
</dbReference>
<gene>
    <name evidence="2" type="ORF">ACFQDI_15680</name>
</gene>
<keyword evidence="1" id="KW-0472">Membrane</keyword>
<keyword evidence="3" id="KW-1185">Reference proteome</keyword>
<evidence type="ECO:0000313" key="2">
    <source>
        <dbReference type="EMBL" id="MFC5456304.1"/>
    </source>
</evidence>
<dbReference type="Proteomes" id="UP001596052">
    <property type="component" value="Unassembled WGS sequence"/>
</dbReference>
<protein>
    <recommendedName>
        <fullName evidence="4">ABC-type transport system involved in multi-copper enzyme maturation, permease component</fullName>
    </recommendedName>
</protein>
<comment type="caution">
    <text evidence="2">The sequence shown here is derived from an EMBL/GenBank/DDBJ whole genome shotgun (WGS) entry which is preliminary data.</text>
</comment>
<reference evidence="3" key="1">
    <citation type="journal article" date="2019" name="Int. J. Syst. Evol. Microbiol.">
        <title>The Global Catalogue of Microorganisms (GCM) 10K type strain sequencing project: providing services to taxonomists for standard genome sequencing and annotation.</title>
        <authorList>
            <consortium name="The Broad Institute Genomics Platform"/>
            <consortium name="The Broad Institute Genome Sequencing Center for Infectious Disease"/>
            <person name="Wu L."/>
            <person name="Ma J."/>
        </authorList>
    </citation>
    <scope>NUCLEOTIDE SEQUENCE [LARGE SCALE GENOMIC DNA]</scope>
    <source>
        <strain evidence="3">CGMCC 4.1469</strain>
    </source>
</reference>